<dbReference type="EMBL" id="AFZX01000137">
    <property type="protein sequence ID" value="EHL04224.1"/>
    <property type="molecule type" value="Genomic_DNA"/>
</dbReference>
<dbReference type="RefSeq" id="WP_005817032.1">
    <property type="nucleotide sequence ID" value="NZ_JH414491.1"/>
</dbReference>
<organism evidence="1 2">
    <name type="scientific">Desulfitobacterium hafniense DP7</name>
    <dbReference type="NCBI Taxonomy" id="537010"/>
    <lineage>
        <taxon>Bacteria</taxon>
        <taxon>Bacillati</taxon>
        <taxon>Bacillota</taxon>
        <taxon>Clostridia</taxon>
        <taxon>Eubacteriales</taxon>
        <taxon>Desulfitobacteriaceae</taxon>
        <taxon>Desulfitobacterium</taxon>
    </lineage>
</organism>
<sequence>MEVFINGKEENHPERRRHRKKLLEMLQEAEMEDELGYRKYYYSHKIFALFISILERTEFGIHLFPSLWKRGSYVALSAATGLSDGLWRDDIFIIAVRNLFLTIDFK</sequence>
<dbReference type="PATRIC" id="fig|537010.4.peg.4788"/>
<evidence type="ECO:0000313" key="1">
    <source>
        <dbReference type="EMBL" id="EHL04224.1"/>
    </source>
</evidence>
<protein>
    <submittedName>
        <fullName evidence="1">Uncharacterized protein</fullName>
    </submittedName>
</protein>
<accession>G9XVW1</accession>
<proteinExistence type="predicted"/>
<gene>
    <name evidence="1" type="ORF">HMPREF0322_05144</name>
</gene>
<dbReference type="HOGENOM" id="CLU_2218830_0_0_9"/>
<name>G9XVW1_DESHA</name>
<dbReference type="Proteomes" id="UP000004416">
    <property type="component" value="Unassembled WGS sequence"/>
</dbReference>
<reference evidence="1 2" key="1">
    <citation type="submission" date="2011-08" db="EMBL/GenBank/DDBJ databases">
        <authorList>
            <person name="Weinstock G."/>
            <person name="Sodergren E."/>
            <person name="Clifton S."/>
            <person name="Fulton L."/>
            <person name="Fulton B."/>
            <person name="Courtney L."/>
            <person name="Fronick C."/>
            <person name="Harrison M."/>
            <person name="Strong C."/>
            <person name="Farmer C."/>
            <person name="Delahaunty K."/>
            <person name="Markovic C."/>
            <person name="Hall O."/>
            <person name="Minx P."/>
            <person name="Tomlinson C."/>
            <person name="Mitreva M."/>
            <person name="Hou S."/>
            <person name="Chen J."/>
            <person name="Wollam A."/>
            <person name="Pepin K.H."/>
            <person name="Johnson M."/>
            <person name="Bhonagiri V."/>
            <person name="Zhang X."/>
            <person name="Suruliraj S."/>
            <person name="Warren W."/>
            <person name="Chinwalla A."/>
            <person name="Mardis E.R."/>
            <person name="Wilson R.K."/>
        </authorList>
    </citation>
    <scope>NUCLEOTIDE SEQUENCE [LARGE SCALE GENOMIC DNA]</scope>
    <source>
        <strain evidence="1 2">DP7</strain>
    </source>
</reference>
<comment type="caution">
    <text evidence="1">The sequence shown here is derived from an EMBL/GenBank/DDBJ whole genome shotgun (WGS) entry which is preliminary data.</text>
</comment>
<dbReference type="AlphaFoldDB" id="G9XVW1"/>
<evidence type="ECO:0000313" key="2">
    <source>
        <dbReference type="Proteomes" id="UP000004416"/>
    </source>
</evidence>